<dbReference type="EMBL" id="BMAW01097174">
    <property type="protein sequence ID" value="GFS78291.1"/>
    <property type="molecule type" value="Genomic_DNA"/>
</dbReference>
<dbReference type="AlphaFoldDB" id="A0A8X6MUB5"/>
<dbReference type="Proteomes" id="UP000887013">
    <property type="component" value="Unassembled WGS sequence"/>
</dbReference>
<feature type="transmembrane region" description="Helical" evidence="1">
    <location>
        <begin position="56"/>
        <end position="78"/>
    </location>
</feature>
<sequence>MDTLMTTTSMTDSMIMNIMIITSRNKLIEKVQRLLSTTDGKTKNFLLKIRIFSELYFPYCSKMCSIFIYMLLMNFFALPQ</sequence>
<evidence type="ECO:0000313" key="2">
    <source>
        <dbReference type="EMBL" id="GFS78291.1"/>
    </source>
</evidence>
<keyword evidence="1" id="KW-0812">Transmembrane</keyword>
<proteinExistence type="predicted"/>
<protein>
    <submittedName>
        <fullName evidence="2">Uncharacterized protein</fullName>
    </submittedName>
</protein>
<keyword evidence="1" id="KW-0472">Membrane</keyword>
<keyword evidence="3" id="KW-1185">Reference proteome</keyword>
<organism evidence="2 3">
    <name type="scientific">Nephila pilipes</name>
    <name type="common">Giant wood spider</name>
    <name type="synonym">Nephila maculata</name>
    <dbReference type="NCBI Taxonomy" id="299642"/>
    <lineage>
        <taxon>Eukaryota</taxon>
        <taxon>Metazoa</taxon>
        <taxon>Ecdysozoa</taxon>
        <taxon>Arthropoda</taxon>
        <taxon>Chelicerata</taxon>
        <taxon>Arachnida</taxon>
        <taxon>Araneae</taxon>
        <taxon>Araneomorphae</taxon>
        <taxon>Entelegynae</taxon>
        <taxon>Araneoidea</taxon>
        <taxon>Nephilidae</taxon>
        <taxon>Nephila</taxon>
    </lineage>
</organism>
<evidence type="ECO:0000313" key="3">
    <source>
        <dbReference type="Proteomes" id="UP000887013"/>
    </source>
</evidence>
<gene>
    <name evidence="2" type="ORF">NPIL_299511</name>
</gene>
<evidence type="ECO:0000256" key="1">
    <source>
        <dbReference type="SAM" id="Phobius"/>
    </source>
</evidence>
<accession>A0A8X6MUB5</accession>
<reference evidence="2" key="1">
    <citation type="submission" date="2020-08" db="EMBL/GenBank/DDBJ databases">
        <title>Multicomponent nature underlies the extraordinary mechanical properties of spider dragline silk.</title>
        <authorList>
            <person name="Kono N."/>
            <person name="Nakamura H."/>
            <person name="Mori M."/>
            <person name="Yoshida Y."/>
            <person name="Ohtoshi R."/>
            <person name="Malay A.D."/>
            <person name="Moran D.A.P."/>
            <person name="Tomita M."/>
            <person name="Numata K."/>
            <person name="Arakawa K."/>
        </authorList>
    </citation>
    <scope>NUCLEOTIDE SEQUENCE</scope>
</reference>
<comment type="caution">
    <text evidence="2">The sequence shown here is derived from an EMBL/GenBank/DDBJ whole genome shotgun (WGS) entry which is preliminary data.</text>
</comment>
<name>A0A8X6MUB5_NEPPI</name>
<keyword evidence="1" id="KW-1133">Transmembrane helix</keyword>